<name>A0ABQ2WVP2_9ACTN</name>
<accession>A0ABQ2WVP2</accession>
<evidence type="ECO:0000256" key="1">
    <source>
        <dbReference type="SAM" id="MobiDB-lite"/>
    </source>
</evidence>
<protein>
    <recommendedName>
        <fullName evidence="2">DUF397 domain-containing protein</fullName>
    </recommendedName>
</protein>
<proteinExistence type="predicted"/>
<sequence>MAGTEITGWYKSSYSGGETPQGECLEVAPGHPDIPIRDSKTPNSPALLLSPSSWAAFVTAVKDGNLTAASRS</sequence>
<comment type="caution">
    <text evidence="3">The sequence shown here is derived from an EMBL/GenBank/DDBJ whole genome shotgun (WGS) entry which is preliminary data.</text>
</comment>
<keyword evidence="4" id="KW-1185">Reference proteome</keyword>
<feature type="domain" description="DUF397" evidence="2">
    <location>
        <begin position="8"/>
        <end position="62"/>
    </location>
</feature>
<gene>
    <name evidence="3" type="ORF">GCM10010383_03360</name>
</gene>
<dbReference type="Proteomes" id="UP000617743">
    <property type="component" value="Unassembled WGS sequence"/>
</dbReference>
<evidence type="ECO:0000313" key="3">
    <source>
        <dbReference type="EMBL" id="GGW79189.1"/>
    </source>
</evidence>
<feature type="region of interest" description="Disordered" evidence="1">
    <location>
        <begin position="1"/>
        <end position="22"/>
    </location>
</feature>
<dbReference type="RefSeq" id="WP_190048281.1">
    <property type="nucleotide sequence ID" value="NZ_BMWC01000001.1"/>
</dbReference>
<dbReference type="InterPro" id="IPR007278">
    <property type="entry name" value="DUF397"/>
</dbReference>
<dbReference type="Pfam" id="PF04149">
    <property type="entry name" value="DUF397"/>
    <property type="match status" value="1"/>
</dbReference>
<organism evidence="3 4">
    <name type="scientific">Streptomyces lomondensis</name>
    <dbReference type="NCBI Taxonomy" id="68229"/>
    <lineage>
        <taxon>Bacteria</taxon>
        <taxon>Bacillati</taxon>
        <taxon>Actinomycetota</taxon>
        <taxon>Actinomycetes</taxon>
        <taxon>Kitasatosporales</taxon>
        <taxon>Streptomycetaceae</taxon>
        <taxon>Streptomyces</taxon>
    </lineage>
</organism>
<reference evidence="4" key="1">
    <citation type="journal article" date="2019" name="Int. J. Syst. Evol. Microbiol.">
        <title>The Global Catalogue of Microorganisms (GCM) 10K type strain sequencing project: providing services to taxonomists for standard genome sequencing and annotation.</title>
        <authorList>
            <consortium name="The Broad Institute Genomics Platform"/>
            <consortium name="The Broad Institute Genome Sequencing Center for Infectious Disease"/>
            <person name="Wu L."/>
            <person name="Ma J."/>
        </authorList>
    </citation>
    <scope>NUCLEOTIDE SEQUENCE [LARGE SCALE GENOMIC DNA]</scope>
    <source>
        <strain evidence="4">JCM 4866</strain>
    </source>
</reference>
<evidence type="ECO:0000259" key="2">
    <source>
        <dbReference type="Pfam" id="PF04149"/>
    </source>
</evidence>
<evidence type="ECO:0000313" key="4">
    <source>
        <dbReference type="Proteomes" id="UP000617743"/>
    </source>
</evidence>
<dbReference type="EMBL" id="BMWC01000001">
    <property type="protein sequence ID" value="GGW79189.1"/>
    <property type="molecule type" value="Genomic_DNA"/>
</dbReference>